<dbReference type="EMBL" id="ML178829">
    <property type="protein sequence ID" value="TFL00389.1"/>
    <property type="molecule type" value="Genomic_DNA"/>
</dbReference>
<evidence type="ECO:0000313" key="2">
    <source>
        <dbReference type="Proteomes" id="UP000305067"/>
    </source>
</evidence>
<protein>
    <recommendedName>
        <fullName evidence="3">F-box domain-containing protein</fullName>
    </recommendedName>
</protein>
<organism evidence="1 2">
    <name type="scientific">Pterulicium gracile</name>
    <dbReference type="NCBI Taxonomy" id="1884261"/>
    <lineage>
        <taxon>Eukaryota</taxon>
        <taxon>Fungi</taxon>
        <taxon>Dikarya</taxon>
        <taxon>Basidiomycota</taxon>
        <taxon>Agaricomycotina</taxon>
        <taxon>Agaricomycetes</taxon>
        <taxon>Agaricomycetidae</taxon>
        <taxon>Agaricales</taxon>
        <taxon>Pleurotineae</taxon>
        <taxon>Pterulaceae</taxon>
        <taxon>Pterulicium</taxon>
    </lineage>
</organism>
<proteinExistence type="predicted"/>
<dbReference type="OrthoDB" id="3071584at2759"/>
<evidence type="ECO:0000313" key="1">
    <source>
        <dbReference type="EMBL" id="TFL00389.1"/>
    </source>
</evidence>
<gene>
    <name evidence="1" type="ORF">BDV98DRAFT_114223</name>
</gene>
<name>A0A5C3QJH6_9AGAR</name>
<keyword evidence="2" id="KW-1185">Reference proteome</keyword>
<dbReference type="Proteomes" id="UP000305067">
    <property type="component" value="Unassembled WGS sequence"/>
</dbReference>
<accession>A0A5C3QJH6</accession>
<sequence>MLELPPELWSKIFEELPEKLASRLYAVNSIFLEHALNLRYRELDVLFSPRSNNISSEGCQAEDQTLRHRVRYLQLCEEAHKVSCPFGKQEETRDLKMYIRTLNQAMQVAGSLATRMLY</sequence>
<evidence type="ECO:0008006" key="3">
    <source>
        <dbReference type="Google" id="ProtNLM"/>
    </source>
</evidence>
<reference evidence="1 2" key="1">
    <citation type="journal article" date="2019" name="Nat. Ecol. Evol.">
        <title>Megaphylogeny resolves global patterns of mushroom evolution.</title>
        <authorList>
            <person name="Varga T."/>
            <person name="Krizsan K."/>
            <person name="Foldi C."/>
            <person name="Dima B."/>
            <person name="Sanchez-Garcia M."/>
            <person name="Sanchez-Ramirez S."/>
            <person name="Szollosi G.J."/>
            <person name="Szarkandi J.G."/>
            <person name="Papp V."/>
            <person name="Albert L."/>
            <person name="Andreopoulos W."/>
            <person name="Angelini C."/>
            <person name="Antonin V."/>
            <person name="Barry K.W."/>
            <person name="Bougher N.L."/>
            <person name="Buchanan P."/>
            <person name="Buyck B."/>
            <person name="Bense V."/>
            <person name="Catcheside P."/>
            <person name="Chovatia M."/>
            <person name="Cooper J."/>
            <person name="Damon W."/>
            <person name="Desjardin D."/>
            <person name="Finy P."/>
            <person name="Geml J."/>
            <person name="Haridas S."/>
            <person name="Hughes K."/>
            <person name="Justo A."/>
            <person name="Karasinski D."/>
            <person name="Kautmanova I."/>
            <person name="Kiss B."/>
            <person name="Kocsube S."/>
            <person name="Kotiranta H."/>
            <person name="LaButti K.M."/>
            <person name="Lechner B.E."/>
            <person name="Liimatainen K."/>
            <person name="Lipzen A."/>
            <person name="Lukacs Z."/>
            <person name="Mihaltcheva S."/>
            <person name="Morgado L.N."/>
            <person name="Niskanen T."/>
            <person name="Noordeloos M.E."/>
            <person name="Ohm R.A."/>
            <person name="Ortiz-Santana B."/>
            <person name="Ovrebo C."/>
            <person name="Racz N."/>
            <person name="Riley R."/>
            <person name="Savchenko A."/>
            <person name="Shiryaev A."/>
            <person name="Soop K."/>
            <person name="Spirin V."/>
            <person name="Szebenyi C."/>
            <person name="Tomsovsky M."/>
            <person name="Tulloss R.E."/>
            <person name="Uehling J."/>
            <person name="Grigoriev I.V."/>
            <person name="Vagvolgyi C."/>
            <person name="Papp T."/>
            <person name="Martin F.M."/>
            <person name="Miettinen O."/>
            <person name="Hibbett D.S."/>
            <person name="Nagy L.G."/>
        </authorList>
    </citation>
    <scope>NUCLEOTIDE SEQUENCE [LARGE SCALE GENOMIC DNA]</scope>
    <source>
        <strain evidence="1 2">CBS 309.79</strain>
    </source>
</reference>
<dbReference type="AlphaFoldDB" id="A0A5C3QJH6"/>